<comment type="caution">
    <text evidence="1">The sequence shown here is derived from an EMBL/GenBank/DDBJ whole genome shotgun (WGS) entry which is preliminary data.</text>
</comment>
<dbReference type="RefSeq" id="WP_386161603.1">
    <property type="nucleotide sequence ID" value="NZ_JBHMBS010000024.1"/>
</dbReference>
<keyword evidence="2" id="KW-1185">Reference proteome</keyword>
<evidence type="ECO:0000313" key="2">
    <source>
        <dbReference type="Proteomes" id="UP001589610"/>
    </source>
</evidence>
<dbReference type="Proteomes" id="UP001589610">
    <property type="component" value="Unassembled WGS sequence"/>
</dbReference>
<evidence type="ECO:0008006" key="3">
    <source>
        <dbReference type="Google" id="ProtNLM"/>
    </source>
</evidence>
<name>A0ABV5TNC8_9ACTN</name>
<reference evidence="1 2" key="1">
    <citation type="submission" date="2024-09" db="EMBL/GenBank/DDBJ databases">
        <authorList>
            <person name="Sun Q."/>
            <person name="Mori K."/>
        </authorList>
    </citation>
    <scope>NUCLEOTIDE SEQUENCE [LARGE SCALE GENOMIC DNA]</scope>
    <source>
        <strain evidence="1 2">JCM 3028</strain>
    </source>
</reference>
<gene>
    <name evidence="1" type="ORF">ACFFRH_34540</name>
</gene>
<organism evidence="1 2">
    <name type="scientific">Streptosporangium vulgare</name>
    <dbReference type="NCBI Taxonomy" id="46190"/>
    <lineage>
        <taxon>Bacteria</taxon>
        <taxon>Bacillati</taxon>
        <taxon>Actinomycetota</taxon>
        <taxon>Actinomycetes</taxon>
        <taxon>Streptosporangiales</taxon>
        <taxon>Streptosporangiaceae</taxon>
        <taxon>Streptosporangium</taxon>
    </lineage>
</organism>
<accession>A0ABV5TNC8</accession>
<sequence length="116" mass="12053">MAPVLPLLAEWLARGGTEAQIRTVLTVGLPDEVHSPAKLIVHRLRSKMPAPAVVSTTPGPVTRAECDECGRPVPSPGVCSRCGDTARSGSPAPTADVRRGAALARGLLEARRPMAA</sequence>
<proteinExistence type="predicted"/>
<dbReference type="EMBL" id="JBHMBS010000024">
    <property type="protein sequence ID" value="MFB9680623.1"/>
    <property type="molecule type" value="Genomic_DNA"/>
</dbReference>
<protein>
    <recommendedName>
        <fullName evidence="3">Zinc ribbon domain-containing protein</fullName>
    </recommendedName>
</protein>
<evidence type="ECO:0000313" key="1">
    <source>
        <dbReference type="EMBL" id="MFB9680623.1"/>
    </source>
</evidence>